<dbReference type="NCBIfam" id="TIGR00254">
    <property type="entry name" value="GGDEF"/>
    <property type="match status" value="1"/>
</dbReference>
<dbReference type="SMART" id="SM00086">
    <property type="entry name" value="PAC"/>
    <property type="match status" value="1"/>
</dbReference>
<dbReference type="PROSITE" id="PS50112">
    <property type="entry name" value="PAS"/>
    <property type="match status" value="1"/>
</dbReference>
<reference evidence="5 6" key="1">
    <citation type="submission" date="2014-08" db="EMBL/GenBank/DDBJ databases">
        <title>Comparative genomics of the Paenibacillus odorifer group.</title>
        <authorList>
            <person name="den Bakker H.C."/>
            <person name="Tsai Y.-C."/>
            <person name="Martin N."/>
            <person name="Korlach J."/>
            <person name="Wiedmann M."/>
        </authorList>
    </citation>
    <scope>NUCLEOTIDE SEQUENCE [LARGE SCALE GENOMIC DNA]</scope>
    <source>
        <strain evidence="5 6">DSM 14472</strain>
    </source>
</reference>
<dbReference type="PROSITE" id="PS50113">
    <property type="entry name" value="PAC"/>
    <property type="match status" value="1"/>
</dbReference>
<dbReference type="Pfam" id="PF00990">
    <property type="entry name" value="GGDEF"/>
    <property type="match status" value="1"/>
</dbReference>
<evidence type="ECO:0000313" key="6">
    <source>
        <dbReference type="Proteomes" id="UP000029507"/>
    </source>
</evidence>
<dbReference type="InterPro" id="IPR035965">
    <property type="entry name" value="PAS-like_dom_sf"/>
</dbReference>
<feature type="transmembrane region" description="Helical" evidence="1">
    <location>
        <begin position="204"/>
        <end position="224"/>
    </location>
</feature>
<evidence type="ECO:0000256" key="1">
    <source>
        <dbReference type="SAM" id="Phobius"/>
    </source>
</evidence>
<evidence type="ECO:0000259" key="2">
    <source>
        <dbReference type="PROSITE" id="PS50112"/>
    </source>
</evidence>
<accession>A0A089LNR1</accession>
<dbReference type="NCBIfam" id="TIGR00229">
    <property type="entry name" value="sensory_box"/>
    <property type="match status" value="1"/>
</dbReference>
<dbReference type="PANTHER" id="PTHR44757">
    <property type="entry name" value="DIGUANYLATE CYCLASE DGCP"/>
    <property type="match status" value="1"/>
</dbReference>
<dbReference type="InterPro" id="IPR052155">
    <property type="entry name" value="Biofilm_reg_signaling"/>
</dbReference>
<keyword evidence="1" id="KW-0472">Membrane</keyword>
<keyword evidence="6" id="KW-1185">Reference proteome</keyword>
<dbReference type="Proteomes" id="UP000029507">
    <property type="component" value="Chromosome"/>
</dbReference>
<keyword evidence="1" id="KW-1133">Transmembrane helix</keyword>
<gene>
    <name evidence="5" type="ORF">PSTEL_08910</name>
</gene>
<dbReference type="CDD" id="cd00130">
    <property type="entry name" value="PAS"/>
    <property type="match status" value="1"/>
</dbReference>
<feature type="domain" description="PAC" evidence="3">
    <location>
        <begin position="305"/>
        <end position="357"/>
    </location>
</feature>
<dbReference type="AlphaFoldDB" id="A0A089LNR1"/>
<feature type="domain" description="PAS" evidence="2">
    <location>
        <begin position="237"/>
        <end position="274"/>
    </location>
</feature>
<dbReference type="SUPFAM" id="SSF55785">
    <property type="entry name" value="PYP-like sensor domain (PAS domain)"/>
    <property type="match status" value="1"/>
</dbReference>
<feature type="transmembrane region" description="Helical" evidence="1">
    <location>
        <begin position="12"/>
        <end position="35"/>
    </location>
</feature>
<dbReference type="Gene3D" id="3.30.70.270">
    <property type="match status" value="1"/>
</dbReference>
<dbReference type="KEGG" id="pste:PSTEL_08910"/>
<evidence type="ECO:0000313" key="5">
    <source>
        <dbReference type="EMBL" id="AIQ63196.1"/>
    </source>
</evidence>
<keyword evidence="1" id="KW-0812">Transmembrane</keyword>
<dbReference type="CDD" id="cd01949">
    <property type="entry name" value="GGDEF"/>
    <property type="match status" value="1"/>
</dbReference>
<evidence type="ECO:0000259" key="4">
    <source>
        <dbReference type="PROSITE" id="PS50887"/>
    </source>
</evidence>
<dbReference type="InterPro" id="IPR000160">
    <property type="entry name" value="GGDEF_dom"/>
</dbReference>
<dbReference type="STRING" id="169760.PSTEL_08910"/>
<dbReference type="EMBL" id="CP009286">
    <property type="protein sequence ID" value="AIQ63196.1"/>
    <property type="molecule type" value="Genomic_DNA"/>
</dbReference>
<dbReference type="InterPro" id="IPR000700">
    <property type="entry name" value="PAS-assoc_C"/>
</dbReference>
<dbReference type="PROSITE" id="PS50887">
    <property type="entry name" value="GGDEF"/>
    <property type="match status" value="1"/>
</dbReference>
<sequence length="536" mass="60454">MAGFSETRATRKLIAMFAAITLLLIGVSICSIMYLNLTINRFSETLYHNIYRNTALVLEAEKALSQSSRSLQTAYSASLPDSRKKEYRERFEEDLALVWQNVNAVSQSLEDDKPYYENAKSRELLQNIGSRLHDTTHSLNLWQNDVRRLMLYSEASAGDFEGDGVLSPDNGNLNEAHESLEAAAKLFGSYAELVTSDFSSHKSAIFAVYTLALFLLLLLILYLFRRIFSLQSEMREEQAMYRLIGETISDYILLTDPNGLILYASPSHFSALGYVPMKGEPLASYIREPEIAWAKLRSVVQTAPRMAELRMRGADGHWVWMETKVTPVRGNQAVPAQFMLVSREITQRKQYEERLHKLAFYDHLTSIPNRAHFKMYMENLIGQDGPAKPKLALALLDCDRFKQLNDTLGHLAGDEFLQQLSGELQQSVKGLGQAFRIGGDEFAVVLHLNSAPENLNDVLDKLLQLFNKSWAVNGSSFRTSASIGVSLYPEHGSTINELLRAADLAMYRSKSHGGNEANLFKEDMDEGCPEQENSRY</sequence>
<feature type="domain" description="GGDEF" evidence="4">
    <location>
        <begin position="389"/>
        <end position="522"/>
    </location>
</feature>
<dbReference type="SUPFAM" id="SSF55073">
    <property type="entry name" value="Nucleotide cyclase"/>
    <property type="match status" value="1"/>
</dbReference>
<evidence type="ECO:0000259" key="3">
    <source>
        <dbReference type="PROSITE" id="PS50113"/>
    </source>
</evidence>
<dbReference type="PANTHER" id="PTHR44757:SF2">
    <property type="entry name" value="BIOFILM ARCHITECTURE MAINTENANCE PROTEIN MBAA"/>
    <property type="match status" value="1"/>
</dbReference>
<organism evidence="5 6">
    <name type="scientific">Paenibacillus stellifer</name>
    <dbReference type="NCBI Taxonomy" id="169760"/>
    <lineage>
        <taxon>Bacteria</taxon>
        <taxon>Bacillati</taxon>
        <taxon>Bacillota</taxon>
        <taxon>Bacilli</taxon>
        <taxon>Bacillales</taxon>
        <taxon>Paenibacillaceae</taxon>
        <taxon>Paenibacillus</taxon>
    </lineage>
</organism>
<dbReference type="RefSeq" id="WP_052098288.1">
    <property type="nucleotide sequence ID" value="NZ_CP009286.1"/>
</dbReference>
<protein>
    <recommendedName>
        <fullName evidence="7">Diguanylate cyclase</fullName>
    </recommendedName>
</protein>
<dbReference type="InterPro" id="IPR000014">
    <property type="entry name" value="PAS"/>
</dbReference>
<dbReference type="InterPro" id="IPR029787">
    <property type="entry name" value="Nucleotide_cyclase"/>
</dbReference>
<dbReference type="InterPro" id="IPR043128">
    <property type="entry name" value="Rev_trsase/Diguanyl_cyclase"/>
</dbReference>
<name>A0A089LNR1_9BACL</name>
<dbReference type="SMART" id="SM00267">
    <property type="entry name" value="GGDEF"/>
    <property type="match status" value="1"/>
</dbReference>
<dbReference type="HOGENOM" id="CLU_507928_0_0_9"/>
<evidence type="ECO:0008006" key="7">
    <source>
        <dbReference type="Google" id="ProtNLM"/>
    </source>
</evidence>
<dbReference type="InterPro" id="IPR001610">
    <property type="entry name" value="PAC"/>
</dbReference>
<dbReference type="Gene3D" id="3.30.450.20">
    <property type="entry name" value="PAS domain"/>
    <property type="match status" value="1"/>
</dbReference>
<proteinExistence type="predicted"/>